<evidence type="ECO:0000256" key="1">
    <source>
        <dbReference type="ARBA" id="ARBA00022670"/>
    </source>
</evidence>
<dbReference type="InterPro" id="IPR028090">
    <property type="entry name" value="JAB_dom_prok"/>
</dbReference>
<evidence type="ECO:0000256" key="5">
    <source>
        <dbReference type="ARBA" id="ARBA00023049"/>
    </source>
</evidence>
<keyword evidence="4" id="KW-0862">Zinc</keyword>
<dbReference type="GO" id="GO:0008235">
    <property type="term" value="F:metalloexopeptidase activity"/>
    <property type="evidence" value="ECO:0007669"/>
    <property type="project" value="TreeGrafter"/>
</dbReference>
<evidence type="ECO:0000256" key="4">
    <source>
        <dbReference type="ARBA" id="ARBA00022833"/>
    </source>
</evidence>
<keyword evidence="5" id="KW-0482">Metalloprotease</keyword>
<dbReference type="STRING" id="1166340.SAMN05192583_0214"/>
<organism evidence="7 8">
    <name type="scientific">Sphingomonas gellani</name>
    <dbReference type="NCBI Taxonomy" id="1166340"/>
    <lineage>
        <taxon>Bacteria</taxon>
        <taxon>Pseudomonadati</taxon>
        <taxon>Pseudomonadota</taxon>
        <taxon>Alphaproteobacteria</taxon>
        <taxon>Sphingomonadales</taxon>
        <taxon>Sphingomonadaceae</taxon>
        <taxon>Sphingomonas</taxon>
    </lineage>
</organism>
<dbReference type="EMBL" id="FOCF01000001">
    <property type="protein sequence ID" value="SEM43909.1"/>
    <property type="molecule type" value="Genomic_DNA"/>
</dbReference>
<dbReference type="SUPFAM" id="SSF102712">
    <property type="entry name" value="JAB1/MPN domain"/>
    <property type="match status" value="1"/>
</dbReference>
<reference evidence="8" key="1">
    <citation type="submission" date="2016-10" db="EMBL/GenBank/DDBJ databases">
        <authorList>
            <person name="Varghese N."/>
            <person name="Submissions S."/>
        </authorList>
    </citation>
    <scope>NUCLEOTIDE SEQUENCE [LARGE SCALE GENOMIC DNA]</scope>
    <source>
        <strain evidence="8">S6-262</strain>
    </source>
</reference>
<dbReference type="PANTHER" id="PTHR34858">
    <property type="entry name" value="CYSO-CYSTEINE PEPTIDASE"/>
    <property type="match status" value="1"/>
</dbReference>
<evidence type="ECO:0000256" key="2">
    <source>
        <dbReference type="ARBA" id="ARBA00022723"/>
    </source>
</evidence>
<dbReference type="GO" id="GO:0000502">
    <property type="term" value="C:proteasome complex"/>
    <property type="evidence" value="ECO:0007669"/>
    <property type="project" value="UniProtKB-KW"/>
</dbReference>
<sequence length="148" mass="15888">MIETPRSIDREMGTAVTISSALRDGILTHARRDEGREVCGLLLGGESHIAQVVPSRNVASDTRRRFEIDPLTLLAAHRAARTGATPVIGHYHSHPAGIARPSPRDAEDAAPDGSIWLIVAGMEVTAWRAVEAGTVEGRFTPLSLHVVD</sequence>
<evidence type="ECO:0000313" key="8">
    <source>
        <dbReference type="Proteomes" id="UP000199206"/>
    </source>
</evidence>
<keyword evidence="7" id="KW-0647">Proteasome</keyword>
<dbReference type="PANTHER" id="PTHR34858:SF1">
    <property type="entry name" value="CYSO-CYSTEINE PEPTIDASE"/>
    <property type="match status" value="1"/>
</dbReference>
<dbReference type="SMART" id="SM00232">
    <property type="entry name" value="JAB_MPN"/>
    <property type="match status" value="1"/>
</dbReference>
<feature type="domain" description="MPN" evidence="6">
    <location>
        <begin position="16"/>
        <end position="148"/>
    </location>
</feature>
<keyword evidence="1" id="KW-0645">Protease</keyword>
<dbReference type="AlphaFoldDB" id="A0A1H7YFG9"/>
<dbReference type="CDD" id="cd08070">
    <property type="entry name" value="MPN_like"/>
    <property type="match status" value="1"/>
</dbReference>
<dbReference type="Proteomes" id="UP000199206">
    <property type="component" value="Unassembled WGS sequence"/>
</dbReference>
<dbReference type="PROSITE" id="PS50249">
    <property type="entry name" value="MPN"/>
    <property type="match status" value="1"/>
</dbReference>
<name>A0A1H7YFG9_9SPHN</name>
<dbReference type="InterPro" id="IPR000555">
    <property type="entry name" value="JAMM/MPN+_dom"/>
</dbReference>
<dbReference type="GO" id="GO:0006508">
    <property type="term" value="P:proteolysis"/>
    <property type="evidence" value="ECO:0007669"/>
    <property type="project" value="UniProtKB-KW"/>
</dbReference>
<evidence type="ECO:0000259" key="6">
    <source>
        <dbReference type="PROSITE" id="PS50249"/>
    </source>
</evidence>
<keyword evidence="2" id="KW-0479">Metal-binding</keyword>
<keyword evidence="8" id="KW-1185">Reference proteome</keyword>
<accession>A0A1H7YFG9</accession>
<dbReference type="InterPro" id="IPR037518">
    <property type="entry name" value="MPN"/>
</dbReference>
<dbReference type="Gene3D" id="3.40.140.10">
    <property type="entry name" value="Cytidine Deaminase, domain 2"/>
    <property type="match status" value="1"/>
</dbReference>
<keyword evidence="3" id="KW-0378">Hydrolase</keyword>
<dbReference type="InterPro" id="IPR051929">
    <property type="entry name" value="VirAsm_ModProt"/>
</dbReference>
<proteinExistence type="predicted"/>
<dbReference type="GO" id="GO:0008270">
    <property type="term" value="F:zinc ion binding"/>
    <property type="evidence" value="ECO:0007669"/>
    <property type="project" value="TreeGrafter"/>
</dbReference>
<evidence type="ECO:0000256" key="3">
    <source>
        <dbReference type="ARBA" id="ARBA00022801"/>
    </source>
</evidence>
<evidence type="ECO:0000313" key="7">
    <source>
        <dbReference type="EMBL" id="SEM43909.1"/>
    </source>
</evidence>
<gene>
    <name evidence="7" type="ORF">SAMN05192583_0214</name>
</gene>
<dbReference type="Pfam" id="PF14464">
    <property type="entry name" value="Prok-JAB"/>
    <property type="match status" value="1"/>
</dbReference>
<protein>
    <submittedName>
        <fullName evidence="7">Proteasome lid subunit RPN8/RPN11, contains Jab1/MPN metalloenzyme (JAMM) motif</fullName>
    </submittedName>
</protein>